<keyword evidence="3" id="KW-0833">Ubl conjugation pathway</keyword>
<feature type="compositionally biased region" description="Basic and acidic residues" evidence="4">
    <location>
        <begin position="1207"/>
        <end position="1218"/>
    </location>
</feature>
<feature type="compositionally biased region" description="Acidic residues" evidence="4">
    <location>
        <begin position="299"/>
        <end position="329"/>
    </location>
</feature>
<dbReference type="GO" id="GO:0010265">
    <property type="term" value="P:SCF complex assembly"/>
    <property type="evidence" value="ECO:0007669"/>
    <property type="project" value="InterPro"/>
</dbReference>
<dbReference type="Proteomes" id="UP000242180">
    <property type="component" value="Unassembled WGS sequence"/>
</dbReference>
<feature type="region of interest" description="Disordered" evidence="4">
    <location>
        <begin position="1207"/>
        <end position="1228"/>
    </location>
</feature>
<protein>
    <submittedName>
        <fullName evidence="6">Armadillo-type protein</fullName>
    </submittedName>
</protein>
<comment type="caution">
    <text evidence="6">The sequence shown here is derived from an EMBL/GenBank/DDBJ whole genome shotgun (WGS) entry which is preliminary data.</text>
</comment>
<evidence type="ECO:0000256" key="2">
    <source>
        <dbReference type="ARBA" id="ARBA00022737"/>
    </source>
</evidence>
<dbReference type="InterPro" id="IPR011989">
    <property type="entry name" value="ARM-like"/>
</dbReference>
<evidence type="ECO:0000313" key="6">
    <source>
        <dbReference type="EMBL" id="ORY97538.1"/>
    </source>
</evidence>
<accession>A0A1X2HF38</accession>
<feature type="region of interest" description="Disordered" evidence="4">
    <location>
        <begin position="297"/>
        <end position="329"/>
    </location>
</feature>
<dbReference type="FunCoup" id="A0A1X2HF38">
    <property type="interactions" value="715"/>
</dbReference>
<dbReference type="InParanoid" id="A0A1X2HF38"/>
<evidence type="ECO:0000256" key="1">
    <source>
        <dbReference type="ARBA" id="ARBA00007657"/>
    </source>
</evidence>
<evidence type="ECO:0000256" key="3">
    <source>
        <dbReference type="ARBA" id="ARBA00022786"/>
    </source>
</evidence>
<dbReference type="EMBL" id="MCGN01000004">
    <property type="protein sequence ID" value="ORY97538.1"/>
    <property type="molecule type" value="Genomic_DNA"/>
</dbReference>
<evidence type="ECO:0000313" key="7">
    <source>
        <dbReference type="Proteomes" id="UP000242180"/>
    </source>
</evidence>
<dbReference type="Pfam" id="PF08623">
    <property type="entry name" value="TIP120"/>
    <property type="match status" value="1"/>
</dbReference>
<keyword evidence="7" id="KW-1185">Reference proteome</keyword>
<proteinExistence type="inferred from homology"/>
<dbReference type="STRING" id="13706.A0A1X2HF38"/>
<dbReference type="AlphaFoldDB" id="A0A1X2HF38"/>
<organism evidence="6 7">
    <name type="scientific">Syncephalastrum racemosum</name>
    <name type="common">Filamentous fungus</name>
    <dbReference type="NCBI Taxonomy" id="13706"/>
    <lineage>
        <taxon>Eukaryota</taxon>
        <taxon>Fungi</taxon>
        <taxon>Fungi incertae sedis</taxon>
        <taxon>Mucoromycota</taxon>
        <taxon>Mucoromycotina</taxon>
        <taxon>Mucoromycetes</taxon>
        <taxon>Mucorales</taxon>
        <taxon>Syncephalastraceae</taxon>
        <taxon>Syncephalastrum</taxon>
    </lineage>
</organism>
<name>A0A1X2HF38_SYNRA</name>
<comment type="similarity">
    <text evidence="1">Belongs to the CAND family.</text>
</comment>
<dbReference type="InterPro" id="IPR013932">
    <property type="entry name" value="TATA-bd_TIP120"/>
</dbReference>
<evidence type="ECO:0000259" key="5">
    <source>
        <dbReference type="Pfam" id="PF08623"/>
    </source>
</evidence>
<keyword evidence="2" id="KW-0677">Repeat</keyword>
<reference evidence="6 7" key="1">
    <citation type="submission" date="2016-07" db="EMBL/GenBank/DDBJ databases">
        <title>Pervasive Adenine N6-methylation of Active Genes in Fungi.</title>
        <authorList>
            <consortium name="DOE Joint Genome Institute"/>
            <person name="Mondo S.J."/>
            <person name="Dannebaum R.O."/>
            <person name="Kuo R.C."/>
            <person name="Labutti K."/>
            <person name="Haridas S."/>
            <person name="Kuo A."/>
            <person name="Salamov A."/>
            <person name="Ahrendt S.R."/>
            <person name="Lipzen A."/>
            <person name="Sullivan W."/>
            <person name="Andreopoulos W.B."/>
            <person name="Clum A."/>
            <person name="Lindquist E."/>
            <person name="Daum C."/>
            <person name="Ramamoorthy G.K."/>
            <person name="Gryganskyi A."/>
            <person name="Culley D."/>
            <person name="Magnuson J.K."/>
            <person name="James T.Y."/>
            <person name="O'Malley M.A."/>
            <person name="Stajich J.E."/>
            <person name="Spatafora J.W."/>
            <person name="Visel A."/>
            <person name="Grigoriev I.V."/>
        </authorList>
    </citation>
    <scope>NUCLEOTIDE SEQUENCE [LARGE SCALE GENOMIC DNA]</scope>
    <source>
        <strain evidence="6 7">NRRL 2496</strain>
    </source>
</reference>
<feature type="domain" description="TATA-binding protein interacting (TIP20)" evidence="5">
    <location>
        <begin position="1059"/>
        <end position="1196"/>
    </location>
</feature>
<dbReference type="Pfam" id="PF25782">
    <property type="entry name" value="TPR_CAND1"/>
    <property type="match status" value="1"/>
</dbReference>
<gene>
    <name evidence="6" type="ORF">BCR43DRAFT_504452</name>
</gene>
<dbReference type="InterPro" id="IPR039852">
    <property type="entry name" value="CAND1/CAND2"/>
</dbReference>
<dbReference type="OrthoDB" id="6260732at2759"/>
<dbReference type="SUPFAM" id="SSF48371">
    <property type="entry name" value="ARM repeat"/>
    <property type="match status" value="1"/>
</dbReference>
<sequence length="1228" mass="137355">MGSEDRDFRYMALNDLTNELQKETFVNMDSIIEGKVVRAVLKLMGDTSGEVQNLAVKCLGPLVKQISEEQTIEIVNHLISLAAVKNQEELRGIAAMGLKTVIAEADPDVGSNICSMGLGRLLEMAKDGTYEMQMDTLDILAEIFARFGTQLDAEKQQQIQATLLPLLDHVRAAIRKRVTTAIGFFVVHINDTLFFQLIDFLISRLQTSNVSSEKARTLIQCCGVLSRYSTVRLGDALEKLMPIILQYTTEADEDDELREICLQSLESFVVRCSSAIEPYLKRIMDIALEYLRYDPNYAADDEDDEDEDMEEEEEEDEYDDIADSDDDDDMSWKVRRSATKLLTAIIDTRSDMLQQIYEQVAPVLIDCFKEREETVRGDILQTFIALLRQTAVYGGDEPTVSSNLYFDVTGFGEDLTLFTDKQPPSADAQESKPKQMLRDMVPKLSRSLTKQLSSKSMQTRQIGFHLLCELVTVLHGGLDDQVELFIPAIETSLASTDSDHHHVALTSNLKIEVLTFLRRLFHTHAPEQLHPYMSRLCPAIITTISDRFYKITSEAFLLCIELIKAIRPISRNRETGEYTVEALHKEYTSYVEEIFRATIKTLSTSDVDQEVKERSIMCLGTLLGHVSDVLQEQQKQAWDIFLERLKNEVTRLISVRTLAIICQSPVADGPEMQNACLSSVDEIAQLLRKSNRALRIASTECLRILIRRFGNQISSESYHTLLTELKPLISDQDLHLLPLTLRTTEAVTVMSPQVLGDIKESILPGLFQLIQSPLLQGAALDSLLAVFAALAKASPADYHFMIRGLVDPLLNVQTSGVSAGGVAAVANKQAALTVAQCVAALATNSSEENRQETIRVFLGYILDQGANDSVKYLSLLTLGEMGRRLDLSSSANVQEQALGLFGSQSEEVKFAAAFAVGNICVGNMERYLPLIVSQIKEQPKRRYLLLHSLKEIITRSEKKAELAKVSDDLWQLLVESSESEQEEGTRSVVAECLGKLALTEPSKFLPDLQKRLGQPSAHERAVVATAIKYAIVDPTQQHDTLLVPIFAEFHNLLRDQDLETVVKEELIHTVEMGPFKHKVDDGLEIRKATCPDKLDVVECLDRIKVGLDDQHDIKMLVYLMLIRLSKIAPTAVCQRLDDLVTSFKATLDFKMRSNAVKQEVEKNQELVRATLRCIVGLTTVGDPAVSSRFDAFVKEIRAGPLGEEYKKTAAEAENRENPRLAGDYMDLS</sequence>
<dbReference type="Gene3D" id="1.25.10.10">
    <property type="entry name" value="Leucine-rich Repeat Variant"/>
    <property type="match status" value="1"/>
</dbReference>
<evidence type="ECO:0000256" key="4">
    <source>
        <dbReference type="SAM" id="MobiDB-lite"/>
    </source>
</evidence>
<dbReference type="PANTHER" id="PTHR12696">
    <property type="entry name" value="TIP120"/>
    <property type="match status" value="1"/>
</dbReference>
<dbReference type="OMA" id="AYIPHFQ"/>
<dbReference type="InterPro" id="IPR016024">
    <property type="entry name" value="ARM-type_fold"/>
</dbReference>